<protein>
    <submittedName>
        <fullName evidence="1">Uncharacterized protein</fullName>
    </submittedName>
</protein>
<evidence type="ECO:0000313" key="2">
    <source>
        <dbReference type="EMBL" id="QJA85314.1"/>
    </source>
</evidence>
<dbReference type="AlphaFoldDB" id="A0A6M3JI90"/>
<sequence>MKEMINKDNLNLKWFICFLLRRHKWGYYSAGGKANYNCSCESDDCCSIPVYDLVCLRCGLSITLGEDELIGCFAKRIVNS</sequence>
<proteinExistence type="predicted"/>
<accession>A0A6M3JI90</accession>
<gene>
    <name evidence="1" type="ORF">MM415A04507_0005</name>
    <name evidence="2" type="ORF">MM415B02232_0013</name>
</gene>
<dbReference type="EMBL" id="MT141715">
    <property type="protein sequence ID" value="QJA69546.1"/>
    <property type="molecule type" value="Genomic_DNA"/>
</dbReference>
<organism evidence="1">
    <name type="scientific">viral metagenome</name>
    <dbReference type="NCBI Taxonomy" id="1070528"/>
    <lineage>
        <taxon>unclassified sequences</taxon>
        <taxon>metagenomes</taxon>
        <taxon>organismal metagenomes</taxon>
    </lineage>
</organism>
<name>A0A6M3JI90_9ZZZZ</name>
<dbReference type="EMBL" id="MT142567">
    <property type="protein sequence ID" value="QJA85314.1"/>
    <property type="molecule type" value="Genomic_DNA"/>
</dbReference>
<reference evidence="1" key="1">
    <citation type="submission" date="2020-03" db="EMBL/GenBank/DDBJ databases">
        <title>The deep terrestrial virosphere.</title>
        <authorList>
            <person name="Holmfeldt K."/>
            <person name="Nilsson E."/>
            <person name="Simone D."/>
            <person name="Lopez-Fernandez M."/>
            <person name="Wu X."/>
            <person name="de Brujin I."/>
            <person name="Lundin D."/>
            <person name="Andersson A."/>
            <person name="Bertilsson S."/>
            <person name="Dopson M."/>
        </authorList>
    </citation>
    <scope>NUCLEOTIDE SEQUENCE</scope>
    <source>
        <strain evidence="1">MM415A04507</strain>
        <strain evidence="2">MM415B02232</strain>
    </source>
</reference>
<evidence type="ECO:0000313" key="1">
    <source>
        <dbReference type="EMBL" id="QJA69546.1"/>
    </source>
</evidence>